<feature type="region of interest" description="Disordered" evidence="2">
    <location>
        <begin position="12"/>
        <end position="58"/>
    </location>
</feature>
<dbReference type="InterPro" id="IPR002508">
    <property type="entry name" value="MurNAc-LAA_cat"/>
</dbReference>
<evidence type="ECO:0000256" key="1">
    <source>
        <dbReference type="ARBA" id="ARBA00022801"/>
    </source>
</evidence>
<dbReference type="GO" id="GO:0009253">
    <property type="term" value="P:peptidoglycan catabolic process"/>
    <property type="evidence" value="ECO:0007669"/>
    <property type="project" value="InterPro"/>
</dbReference>
<comment type="caution">
    <text evidence="4">The sequence shown here is derived from an EMBL/GenBank/DDBJ whole genome shotgun (WGS) entry which is preliminary data.</text>
</comment>
<dbReference type="AlphaFoldDB" id="A0A2A9CWC1"/>
<protein>
    <submittedName>
        <fullName evidence="4">N-acetylmuramoyl-L-alanine amidase</fullName>
    </submittedName>
</protein>
<proteinExistence type="predicted"/>
<accession>A0A2A9CWC1</accession>
<dbReference type="Pfam" id="PF01520">
    <property type="entry name" value="Amidase_3"/>
    <property type="match status" value="1"/>
</dbReference>
<evidence type="ECO:0000256" key="2">
    <source>
        <dbReference type="SAM" id="MobiDB-lite"/>
    </source>
</evidence>
<feature type="domain" description="MurNAc-LAA" evidence="3">
    <location>
        <begin position="147"/>
        <end position="272"/>
    </location>
</feature>
<dbReference type="SUPFAM" id="SSF53187">
    <property type="entry name" value="Zn-dependent exopeptidases"/>
    <property type="match status" value="1"/>
</dbReference>
<dbReference type="SMART" id="SM00646">
    <property type="entry name" value="Ami_3"/>
    <property type="match status" value="1"/>
</dbReference>
<keyword evidence="5" id="KW-1185">Reference proteome</keyword>
<feature type="compositionally biased region" description="Low complexity" evidence="2">
    <location>
        <begin position="22"/>
        <end position="57"/>
    </location>
</feature>
<dbReference type="GO" id="GO:0008745">
    <property type="term" value="F:N-acetylmuramoyl-L-alanine amidase activity"/>
    <property type="evidence" value="ECO:0007669"/>
    <property type="project" value="InterPro"/>
</dbReference>
<sequence length="276" mass="28463">MLAALLLTSCAAAPPADPERPSPAATSAAPSPASSSTPTQATPTKAPSPSQSAPPAAGRLDGRVIVIDPGHNRNSDGPFIRHKVPAGNGKTKPCNSTGTATNADYAEHAYNWAQANALAKELRERGATVRLTRADDAGNGPCVNTRASLANQLHADLLISIHADGSFSKGARGFHVILSTVMAGGSGVEAESKKLAEQIRSVLTAQTGMPRSTYIGRGTALSPRSDIATLNFAKVPAVMMEMGNMRNAKDAALLTSSAWRTKAATALADAISEFLD</sequence>
<dbReference type="GO" id="GO:0030288">
    <property type="term" value="C:outer membrane-bounded periplasmic space"/>
    <property type="evidence" value="ECO:0007669"/>
    <property type="project" value="TreeGrafter"/>
</dbReference>
<keyword evidence="1" id="KW-0378">Hydrolase</keyword>
<dbReference type="Gene3D" id="3.40.630.40">
    <property type="entry name" value="Zn-dependent exopeptidases"/>
    <property type="match status" value="1"/>
</dbReference>
<name>A0A2A9CWC1_9ACTN</name>
<dbReference type="PANTHER" id="PTHR30404">
    <property type="entry name" value="N-ACETYLMURAMOYL-L-ALANINE AMIDASE"/>
    <property type="match status" value="1"/>
</dbReference>
<dbReference type="EMBL" id="PDJC01000001">
    <property type="protein sequence ID" value="PFG18305.1"/>
    <property type="molecule type" value="Genomic_DNA"/>
</dbReference>
<gene>
    <name evidence="4" type="ORF">ATK74_2889</name>
</gene>
<reference evidence="4 5" key="1">
    <citation type="submission" date="2017-10" db="EMBL/GenBank/DDBJ databases">
        <title>Sequencing the genomes of 1000 actinobacteria strains.</title>
        <authorList>
            <person name="Klenk H.-P."/>
        </authorList>
    </citation>
    <scope>NUCLEOTIDE SEQUENCE [LARGE SCALE GENOMIC DNA]</scope>
    <source>
        <strain evidence="4 5">DSM 15597</strain>
    </source>
</reference>
<organism evidence="4 5">
    <name type="scientific">Propionicimonas paludicola</name>
    <dbReference type="NCBI Taxonomy" id="185243"/>
    <lineage>
        <taxon>Bacteria</taxon>
        <taxon>Bacillati</taxon>
        <taxon>Actinomycetota</taxon>
        <taxon>Actinomycetes</taxon>
        <taxon>Propionibacteriales</taxon>
        <taxon>Nocardioidaceae</taxon>
        <taxon>Propionicimonas</taxon>
    </lineage>
</organism>
<feature type="region of interest" description="Disordered" evidence="2">
    <location>
        <begin position="70"/>
        <end position="95"/>
    </location>
</feature>
<evidence type="ECO:0000313" key="4">
    <source>
        <dbReference type="EMBL" id="PFG18305.1"/>
    </source>
</evidence>
<evidence type="ECO:0000313" key="5">
    <source>
        <dbReference type="Proteomes" id="UP000226079"/>
    </source>
</evidence>
<dbReference type="Proteomes" id="UP000226079">
    <property type="component" value="Unassembled WGS sequence"/>
</dbReference>
<evidence type="ECO:0000259" key="3">
    <source>
        <dbReference type="SMART" id="SM00646"/>
    </source>
</evidence>
<dbReference type="CDD" id="cd02696">
    <property type="entry name" value="MurNAc-LAA"/>
    <property type="match status" value="1"/>
</dbReference>
<dbReference type="InterPro" id="IPR050695">
    <property type="entry name" value="N-acetylmuramoyl_amidase_3"/>
</dbReference>
<dbReference type="PANTHER" id="PTHR30404:SF0">
    <property type="entry name" value="N-ACETYLMURAMOYL-L-ALANINE AMIDASE AMIC"/>
    <property type="match status" value="1"/>
</dbReference>